<dbReference type="InterPro" id="IPR014710">
    <property type="entry name" value="RmlC-like_jellyroll"/>
</dbReference>
<name>A0A1X7N9P2_9HYPH</name>
<dbReference type="OrthoDB" id="9800082at2"/>
<dbReference type="Proteomes" id="UP000193083">
    <property type="component" value="Unassembled WGS sequence"/>
</dbReference>
<accession>A0A1X7N9P2</accession>
<dbReference type="InterPro" id="IPR011051">
    <property type="entry name" value="RmlC_Cupin_sf"/>
</dbReference>
<proteinExistence type="predicted"/>
<dbReference type="PANTHER" id="PTHR37943">
    <property type="entry name" value="PROTEIN VES"/>
    <property type="match status" value="1"/>
</dbReference>
<dbReference type="RefSeq" id="WP_085463496.1">
    <property type="nucleotide sequence ID" value="NZ_FXBL01000004.1"/>
</dbReference>
<gene>
    <name evidence="1" type="ORF">SAMN02982922_1401</name>
</gene>
<evidence type="ECO:0000313" key="1">
    <source>
        <dbReference type="EMBL" id="SMH33335.1"/>
    </source>
</evidence>
<dbReference type="CDD" id="cd20293">
    <property type="entry name" value="cupin_HutD_N"/>
    <property type="match status" value="1"/>
</dbReference>
<reference evidence="1 2" key="1">
    <citation type="submission" date="2017-04" db="EMBL/GenBank/DDBJ databases">
        <authorList>
            <person name="Afonso C.L."/>
            <person name="Miller P.J."/>
            <person name="Scott M.A."/>
            <person name="Spackman E."/>
            <person name="Goraichik I."/>
            <person name="Dimitrov K.M."/>
            <person name="Suarez D.L."/>
            <person name="Swayne D.E."/>
        </authorList>
    </citation>
    <scope>NUCLEOTIDE SEQUENCE [LARGE SCALE GENOMIC DNA]</scope>
    <source>
        <strain evidence="1 2">B5P</strain>
    </source>
</reference>
<dbReference type="SUPFAM" id="SSF51182">
    <property type="entry name" value="RmlC-like cupins"/>
    <property type="match status" value="1"/>
</dbReference>
<dbReference type="Gene3D" id="2.60.120.10">
    <property type="entry name" value="Jelly Rolls"/>
    <property type="match status" value="1"/>
</dbReference>
<dbReference type="AlphaFoldDB" id="A0A1X7N9P2"/>
<sequence>MRIIRAAEHRVVPWKNGGGLTREVLVEPDPADPAQFLWRVSIATVAEAGPFSRFPGIDRSIAVLDGAGMRLDVDGEMVTLLKGDPPFRFTGEAEVRSELLDGATTDLNAMTRRGRFRHRMERVRCEELTVPTGAAETNILLFTGPVTVAGMPLDRFDALVGLGRVEKIRIRAEKPSDMLVIAIEQMGD</sequence>
<dbReference type="EMBL" id="FXBL01000004">
    <property type="protein sequence ID" value="SMH33335.1"/>
    <property type="molecule type" value="Genomic_DNA"/>
</dbReference>
<dbReference type="PANTHER" id="PTHR37943:SF1">
    <property type="entry name" value="PROTEIN VES"/>
    <property type="match status" value="1"/>
</dbReference>
<dbReference type="InterPro" id="IPR010282">
    <property type="entry name" value="Uncharacterised_HutD/Ves"/>
</dbReference>
<dbReference type="Pfam" id="PF05962">
    <property type="entry name" value="HutD"/>
    <property type="match status" value="1"/>
</dbReference>
<evidence type="ECO:0000313" key="2">
    <source>
        <dbReference type="Proteomes" id="UP000193083"/>
    </source>
</evidence>
<keyword evidence="2" id="KW-1185">Reference proteome</keyword>
<evidence type="ECO:0008006" key="3">
    <source>
        <dbReference type="Google" id="ProtNLM"/>
    </source>
</evidence>
<organism evidence="1 2">
    <name type="scientific">Mesorhizobium australicum</name>
    <dbReference type="NCBI Taxonomy" id="536018"/>
    <lineage>
        <taxon>Bacteria</taxon>
        <taxon>Pseudomonadati</taxon>
        <taxon>Pseudomonadota</taxon>
        <taxon>Alphaproteobacteria</taxon>
        <taxon>Hyphomicrobiales</taxon>
        <taxon>Phyllobacteriaceae</taxon>
        <taxon>Mesorhizobium</taxon>
    </lineage>
</organism>
<protein>
    <recommendedName>
        <fullName evidence="3">HutD protein</fullName>
    </recommendedName>
</protein>